<dbReference type="PANTHER" id="PTHR35902:SF3">
    <property type="entry name" value="NPCBM-ASSOCIATED, NEW3 DOMAIN OF ALPHA-GALACTOSIDASE"/>
    <property type="match status" value="1"/>
</dbReference>
<gene>
    <name evidence="2" type="ORF">CM19_07800</name>
</gene>
<comment type="caution">
    <text evidence="2">The sequence shown here is derived from an EMBL/GenBank/DDBJ whole genome shotgun (WGS) entry which is preliminary data.</text>
</comment>
<keyword evidence="1" id="KW-1133">Transmembrane helix</keyword>
<dbReference type="Proteomes" id="UP000024332">
    <property type="component" value="Unassembled WGS sequence"/>
</dbReference>
<keyword evidence="1" id="KW-0472">Membrane</keyword>
<evidence type="ECO:0008006" key="4">
    <source>
        <dbReference type="Google" id="ProtNLM"/>
    </source>
</evidence>
<evidence type="ECO:0000256" key="1">
    <source>
        <dbReference type="SAM" id="Phobius"/>
    </source>
</evidence>
<evidence type="ECO:0000313" key="3">
    <source>
        <dbReference type="Proteomes" id="UP000024332"/>
    </source>
</evidence>
<dbReference type="PANTHER" id="PTHR35902">
    <property type="entry name" value="S-LAYER DOMAIN-LIKE PROTEIN-RELATED"/>
    <property type="match status" value="1"/>
</dbReference>
<protein>
    <recommendedName>
        <fullName evidence="4">S-layer protein</fullName>
    </recommendedName>
</protein>
<sequence>MFSLLFLLSLFISIIAPGMLSFSKSNVVYPIVSLQWGTSTSVQQAFVGEGLVPLTLIAYNPSSSEILNTTYNVSLPKGVLSQSGKTNVTFIIPGIEPGSAETSTEYVNILQNASPGSYTLPVNVTVFYNGNSYKTQENVTLVIYNYNFLNITTNKAVGSVGGEVSFLLNFSASQQVDLISITPQTQLSLVRSNFTPTYFHGNRTYNFTFYIQPNTQPGIYPVTFTITYESLGQQFTRILQSFVNVYINASPRIVSLQWGTSTSVQQAFVGEGLVPLTITLFNPTEVTMSNITLQLSLPKGVLSQSGKTNVTFIIPGIEPGSAETSTEYVNILQNASPGSYTLPVNVTVFYNGNSYKTQENVTLVIYPSTILDVTADDVSTTVNHPASILLNFSASQQVDLISITPQTQLSLVRSNFTPTYFHGNRTYNFTFYIQPNTQPGIYPVTFTITYESLGQQFTRIITVYIDVSYFNVSPEIISVQWGNPQESVIAYPGVGYVPLTLTILNPYPYAIENVKIFLTLPTGINTTQNVEDFAQIQPESSLTFTINVDVTPSVSSGYQNLSFFITYLSAYGKFNSSGSYALYVFPPKQILVSFSNPEAFQGQEFPLYVNVTDTGESPLTAVSATVSSQEISLVGSNNQTINYIKPHSTVTFIFNLYVPSNLPTNVYPVNVEISYVYEGEQGSYSYTLPVPVHQSKSPVKLNLSTFTIYYQTINYVNLTIENNLTSTLNNVKVNVYVPSTEVSLTQSTFNLGNIPSGLKRSIELQLLPLESQTLSIPIGISITYVGEDGEQLTYGFNYTLSAIGLIQVEVTQPSVSISNGSITLSGVLLNTGNLEAQNLIIYGPYGVQDYIGQLPTGTPTPFSITIPESSSVAKLVNTTSNDSQSYTITISYQNSLYQFKNITYTFTFSPSSVETTSVPIHTSEFHRPSPLLRAIPYIIILVLIILIAILLIRGRKK</sequence>
<dbReference type="STRING" id="1160895.CM19_07800"/>
<feature type="transmembrane region" description="Helical" evidence="1">
    <location>
        <begin position="934"/>
        <end position="952"/>
    </location>
</feature>
<accession>A0A031LNE7</accession>
<name>A0A031LNE7_9CREN</name>
<dbReference type="AlphaFoldDB" id="A0A031LNE7"/>
<keyword evidence="1" id="KW-0812">Transmembrane</keyword>
<keyword evidence="3" id="KW-1185">Reference proteome</keyword>
<reference evidence="2 3" key="1">
    <citation type="submission" date="2014-03" db="EMBL/GenBank/DDBJ databases">
        <title>Draft genome sequence of the novel thermoacidophilic archaea Acidianus copahuensis ALE1 strain, isolated from Copahue volcanic area in Neuquen Argentina.</title>
        <authorList>
            <person name="Urbieta M.S."/>
            <person name="Rascovan N."/>
            <person name="Castro C."/>
            <person name="Revale S."/>
            <person name="Giaveno M.A."/>
            <person name="Vazquez M.P."/>
            <person name="Donati E.R."/>
        </authorList>
    </citation>
    <scope>NUCLEOTIDE SEQUENCE [LARGE SCALE GENOMIC DNA]</scope>
    <source>
        <strain evidence="2 3">ALE1</strain>
    </source>
</reference>
<evidence type="ECO:0000313" key="2">
    <source>
        <dbReference type="EMBL" id="EZQ04940.1"/>
    </source>
</evidence>
<organism evidence="2 3">
    <name type="scientific">Candidatus Acidianus copahuensis</name>
    <dbReference type="NCBI Taxonomy" id="1160895"/>
    <lineage>
        <taxon>Archaea</taxon>
        <taxon>Thermoproteota</taxon>
        <taxon>Thermoprotei</taxon>
        <taxon>Sulfolobales</taxon>
        <taxon>Sulfolobaceae</taxon>
        <taxon>Acidianus</taxon>
    </lineage>
</organism>
<dbReference type="EMBL" id="JFZT01000044">
    <property type="protein sequence ID" value="EZQ04940.1"/>
    <property type="molecule type" value="Genomic_DNA"/>
</dbReference>
<proteinExistence type="predicted"/>